<dbReference type="Proteomes" id="UP001370348">
    <property type="component" value="Chromosome"/>
</dbReference>
<dbReference type="SUPFAM" id="SSF51283">
    <property type="entry name" value="dUTPase-like"/>
    <property type="match status" value="1"/>
</dbReference>
<dbReference type="PANTHER" id="PTHR11241:SF0">
    <property type="entry name" value="DEOXYURIDINE 5'-TRIPHOSPHATE NUCLEOTIDOHYDROLASE"/>
    <property type="match status" value="1"/>
</dbReference>
<name>A0ABZ2MAD0_9BACT</name>
<evidence type="ECO:0000256" key="3">
    <source>
        <dbReference type="ARBA" id="ARBA00023080"/>
    </source>
</evidence>
<dbReference type="InterPro" id="IPR036157">
    <property type="entry name" value="dUTPase-like_sf"/>
</dbReference>
<keyword evidence="2 5" id="KW-0378">Hydrolase</keyword>
<dbReference type="PANTHER" id="PTHR11241">
    <property type="entry name" value="DEOXYURIDINE 5'-TRIPHOSPHATE NUCLEOTIDOHYDROLASE"/>
    <property type="match status" value="1"/>
</dbReference>
<evidence type="ECO:0000256" key="4">
    <source>
        <dbReference type="ARBA" id="ARBA00047686"/>
    </source>
</evidence>
<sequence length="150" mass="15801">MVPDLMIAVAHTGPVPVPLPRYQTAGSAGLDLVAALEKPLRIKPLERVLVPTGLRFAIPPQFEGQVRPRSGLAFEHGLTILNAPGTIDSDYRGEVKVLLVNLGAKAVTLLPLDRIAQLVIAPVARAQLVETEALDDTARGHGGYGSTGTS</sequence>
<accession>A0ABZ2MAD0</accession>
<feature type="binding site" evidence="5">
    <location>
        <position position="82"/>
    </location>
    <ligand>
        <name>substrate</name>
    </ligand>
</feature>
<comment type="caution">
    <text evidence="5">Lacks conserved residue(s) required for the propagation of feature annotation.</text>
</comment>
<dbReference type="EMBL" id="CP089984">
    <property type="protein sequence ID" value="WXB19471.1"/>
    <property type="molecule type" value="Genomic_DNA"/>
</dbReference>
<dbReference type="NCBIfam" id="TIGR00576">
    <property type="entry name" value="dut"/>
    <property type="match status" value="1"/>
</dbReference>
<dbReference type="NCBIfam" id="NF001862">
    <property type="entry name" value="PRK00601.1"/>
    <property type="match status" value="1"/>
</dbReference>
<dbReference type="CDD" id="cd07557">
    <property type="entry name" value="trimeric_dUTPase"/>
    <property type="match status" value="1"/>
</dbReference>
<evidence type="ECO:0000256" key="5">
    <source>
        <dbReference type="HAMAP-Rule" id="MF_00116"/>
    </source>
</evidence>
<dbReference type="InterPro" id="IPR029054">
    <property type="entry name" value="dUTPase-like"/>
</dbReference>
<dbReference type="RefSeq" id="WP_394829086.1">
    <property type="nucleotide sequence ID" value="NZ_CP089984.1"/>
</dbReference>
<comment type="similarity">
    <text evidence="1 5">Belongs to the dUTPase family.</text>
</comment>
<evidence type="ECO:0000259" key="6">
    <source>
        <dbReference type="Pfam" id="PF00692"/>
    </source>
</evidence>
<dbReference type="InterPro" id="IPR033704">
    <property type="entry name" value="dUTPase_trimeric"/>
</dbReference>
<evidence type="ECO:0000256" key="2">
    <source>
        <dbReference type="ARBA" id="ARBA00022801"/>
    </source>
</evidence>
<dbReference type="HAMAP" id="MF_00116">
    <property type="entry name" value="dUTPase_bact"/>
    <property type="match status" value="1"/>
</dbReference>
<evidence type="ECO:0000313" key="7">
    <source>
        <dbReference type="EMBL" id="WXB19471.1"/>
    </source>
</evidence>
<gene>
    <name evidence="5 7" type="primary">dut</name>
    <name evidence="7" type="ORF">LZC94_19860</name>
</gene>
<feature type="domain" description="dUTPase-like" evidence="6">
    <location>
        <begin position="17"/>
        <end position="148"/>
    </location>
</feature>
<keyword evidence="5" id="KW-0479">Metal-binding</keyword>
<dbReference type="Pfam" id="PF00692">
    <property type="entry name" value="dUTPase"/>
    <property type="match status" value="1"/>
</dbReference>
<evidence type="ECO:0000313" key="8">
    <source>
        <dbReference type="Proteomes" id="UP001370348"/>
    </source>
</evidence>
<keyword evidence="5" id="KW-0460">Magnesium</keyword>
<feature type="binding site" evidence="5">
    <location>
        <begin position="69"/>
        <end position="71"/>
    </location>
    <ligand>
        <name>substrate</name>
    </ligand>
</feature>
<protein>
    <recommendedName>
        <fullName evidence="5">Deoxyuridine 5'-triphosphate nucleotidohydrolase</fullName>
        <shortName evidence="5">dUTPase</shortName>
        <ecNumber evidence="5">3.6.1.23</ecNumber>
    </recommendedName>
    <alternativeName>
        <fullName evidence="5">dUTP pyrophosphatase</fullName>
    </alternativeName>
</protein>
<keyword evidence="3 5" id="KW-0546">Nucleotide metabolism</keyword>
<organism evidence="7 8">
    <name type="scientific">Pendulispora albinea</name>
    <dbReference type="NCBI Taxonomy" id="2741071"/>
    <lineage>
        <taxon>Bacteria</taxon>
        <taxon>Pseudomonadati</taxon>
        <taxon>Myxococcota</taxon>
        <taxon>Myxococcia</taxon>
        <taxon>Myxococcales</taxon>
        <taxon>Sorangiineae</taxon>
        <taxon>Pendulisporaceae</taxon>
        <taxon>Pendulispora</taxon>
    </lineage>
</organism>
<comment type="catalytic activity">
    <reaction evidence="4 5">
        <text>dUTP + H2O = dUMP + diphosphate + H(+)</text>
        <dbReference type="Rhea" id="RHEA:10248"/>
        <dbReference type="ChEBI" id="CHEBI:15377"/>
        <dbReference type="ChEBI" id="CHEBI:15378"/>
        <dbReference type="ChEBI" id="CHEBI:33019"/>
        <dbReference type="ChEBI" id="CHEBI:61555"/>
        <dbReference type="ChEBI" id="CHEBI:246422"/>
        <dbReference type="EC" id="3.6.1.23"/>
    </reaction>
</comment>
<comment type="pathway">
    <text evidence="5">Pyrimidine metabolism; dUMP biosynthesis; dUMP from dCTP (dUTP route): step 2/2.</text>
</comment>
<dbReference type="EC" id="3.6.1.23" evidence="5"/>
<feature type="binding site" evidence="5">
    <location>
        <begin position="86"/>
        <end position="88"/>
    </location>
    <ligand>
        <name>substrate</name>
    </ligand>
</feature>
<reference evidence="7 8" key="1">
    <citation type="submission" date="2021-12" db="EMBL/GenBank/DDBJ databases">
        <title>Discovery of the Pendulisporaceae a myxobacterial family with distinct sporulation behavior and unique specialized metabolism.</title>
        <authorList>
            <person name="Garcia R."/>
            <person name="Popoff A."/>
            <person name="Bader C.D."/>
            <person name="Loehr J."/>
            <person name="Walesch S."/>
            <person name="Walt C."/>
            <person name="Boldt J."/>
            <person name="Bunk B."/>
            <person name="Haeckl F.J.F.P.J."/>
            <person name="Gunesch A.P."/>
            <person name="Birkelbach J."/>
            <person name="Nuebel U."/>
            <person name="Pietschmann T."/>
            <person name="Bach T."/>
            <person name="Mueller R."/>
        </authorList>
    </citation>
    <scope>NUCLEOTIDE SEQUENCE [LARGE SCALE GENOMIC DNA]</scope>
    <source>
        <strain evidence="7 8">MSr11954</strain>
    </source>
</reference>
<comment type="function">
    <text evidence="5">This enzyme is involved in nucleotide metabolism: it produces dUMP, the immediate precursor of thymidine nucleotides and it decreases the intracellular concentration of dUTP so that uracil cannot be incorporated into DNA.</text>
</comment>
<dbReference type="Gene3D" id="2.70.40.10">
    <property type="match status" value="1"/>
</dbReference>
<keyword evidence="8" id="KW-1185">Reference proteome</keyword>
<dbReference type="InterPro" id="IPR008181">
    <property type="entry name" value="dUTPase"/>
</dbReference>
<evidence type="ECO:0000256" key="1">
    <source>
        <dbReference type="ARBA" id="ARBA00006581"/>
    </source>
</evidence>
<comment type="cofactor">
    <cofactor evidence="5">
        <name>Mg(2+)</name>
        <dbReference type="ChEBI" id="CHEBI:18420"/>
    </cofactor>
</comment>
<proteinExistence type="inferred from homology"/>
<dbReference type="GO" id="GO:0004170">
    <property type="term" value="F:dUTP diphosphatase activity"/>
    <property type="evidence" value="ECO:0007669"/>
    <property type="project" value="UniProtKB-EC"/>
</dbReference>